<reference evidence="1 2" key="1">
    <citation type="submission" date="2011-11" db="EMBL/GenBank/DDBJ databases">
        <title>The Genome Sequence of Myroides odoratimimus CIP 101113.</title>
        <authorList>
            <person name="Earl A."/>
            <person name="Ward D."/>
            <person name="Feldgarden M."/>
            <person name="Gevers D."/>
            <person name="Huys G."/>
            <person name="Young S.K."/>
            <person name="Zeng Q."/>
            <person name="Gargeya S."/>
            <person name="Fitzgerald M."/>
            <person name="Haas B."/>
            <person name="Abouelleil A."/>
            <person name="Alvarado L."/>
            <person name="Arachchi H.M."/>
            <person name="Berlin A."/>
            <person name="Brown A."/>
            <person name="Chapman S.B."/>
            <person name="Chen Z."/>
            <person name="Dunbar C."/>
            <person name="Freedman E."/>
            <person name="Gearin G."/>
            <person name="Goldberg J."/>
            <person name="Griggs A."/>
            <person name="Gujja S."/>
            <person name="Heiman D."/>
            <person name="Howarth C."/>
            <person name="Larson L."/>
            <person name="Lui A."/>
            <person name="MacDonald P.J.P."/>
            <person name="Montmayeur A."/>
            <person name="Murphy C."/>
            <person name="Neiman D."/>
            <person name="Pearson M."/>
            <person name="Priest M."/>
            <person name="Roberts A."/>
            <person name="Saif S."/>
            <person name="Shea T."/>
            <person name="Shenoy N."/>
            <person name="Sisk P."/>
            <person name="Stolte C."/>
            <person name="Sykes S."/>
            <person name="Wortman J."/>
            <person name="Nusbaum C."/>
            <person name="Birren B."/>
        </authorList>
    </citation>
    <scope>NUCLEOTIDE SEQUENCE [LARGE SCALE GENOMIC DNA]</scope>
    <source>
        <strain evidence="1 2">CIP 101113</strain>
    </source>
</reference>
<protein>
    <submittedName>
        <fullName evidence="1">Uncharacterized protein</fullName>
    </submittedName>
</protein>
<dbReference type="Proteomes" id="UP000004834">
    <property type="component" value="Unassembled WGS sequence"/>
</dbReference>
<evidence type="ECO:0000313" key="1">
    <source>
        <dbReference type="EMBL" id="EHO09872.1"/>
    </source>
</evidence>
<accession>A0AAV3F2B2</accession>
<comment type="caution">
    <text evidence="1">The sequence shown here is derived from an EMBL/GenBank/DDBJ whole genome shotgun (WGS) entry which is preliminary data.</text>
</comment>
<gene>
    <name evidence="1" type="ORF">HMPREF9715_02237</name>
</gene>
<dbReference type="AlphaFoldDB" id="A0AAV3F2B2"/>
<evidence type="ECO:0000313" key="2">
    <source>
        <dbReference type="Proteomes" id="UP000004834"/>
    </source>
</evidence>
<proteinExistence type="predicted"/>
<dbReference type="EMBL" id="AGEE01000028">
    <property type="protein sequence ID" value="EHO09872.1"/>
    <property type="molecule type" value="Genomic_DNA"/>
</dbReference>
<sequence length="32" mass="3760">PIKSQEDKKEATTYIFNILIFKDIKLCKAKMT</sequence>
<name>A0AAV3F2B2_9FLAO</name>
<feature type="non-terminal residue" evidence="1">
    <location>
        <position position="1"/>
    </location>
</feature>
<organism evidence="1 2">
    <name type="scientific">Myroides odoratimimus CIP 101113</name>
    <dbReference type="NCBI Taxonomy" id="883154"/>
    <lineage>
        <taxon>Bacteria</taxon>
        <taxon>Pseudomonadati</taxon>
        <taxon>Bacteroidota</taxon>
        <taxon>Flavobacteriia</taxon>
        <taxon>Flavobacteriales</taxon>
        <taxon>Flavobacteriaceae</taxon>
        <taxon>Myroides</taxon>
    </lineage>
</organism>